<keyword evidence="2" id="KW-0472">Membrane</keyword>
<comment type="caution">
    <text evidence="3">The sequence shown here is derived from an EMBL/GenBank/DDBJ whole genome shotgun (WGS) entry which is preliminary data.</text>
</comment>
<proteinExistence type="predicted"/>
<feature type="transmembrane region" description="Helical" evidence="2">
    <location>
        <begin position="41"/>
        <end position="60"/>
    </location>
</feature>
<evidence type="ECO:0000256" key="2">
    <source>
        <dbReference type="SAM" id="Phobius"/>
    </source>
</evidence>
<feature type="non-terminal residue" evidence="3">
    <location>
        <position position="1"/>
    </location>
</feature>
<keyword evidence="4" id="KW-1185">Reference proteome</keyword>
<reference evidence="3 4" key="1">
    <citation type="submission" date="2023-04" db="EMBL/GenBank/DDBJ databases">
        <title>Luteimonas sp. M1R5S59.</title>
        <authorList>
            <person name="Sun J.-Q."/>
        </authorList>
    </citation>
    <scope>NUCLEOTIDE SEQUENCE [LARGE SCALE GENOMIC DNA]</scope>
    <source>
        <strain evidence="3 4">M1R5S59</strain>
    </source>
</reference>
<dbReference type="EMBL" id="JARXRO010000020">
    <property type="protein sequence ID" value="MDH5835599.1"/>
    <property type="molecule type" value="Genomic_DNA"/>
</dbReference>
<evidence type="ECO:0000313" key="4">
    <source>
        <dbReference type="Proteomes" id="UP001156873"/>
    </source>
</evidence>
<evidence type="ECO:0000313" key="3">
    <source>
        <dbReference type="EMBL" id="MDH5835599.1"/>
    </source>
</evidence>
<dbReference type="Proteomes" id="UP001156873">
    <property type="component" value="Unassembled WGS sequence"/>
</dbReference>
<name>A0ABT6JY24_9GAMM</name>
<feature type="region of interest" description="Disordered" evidence="1">
    <location>
        <begin position="171"/>
        <end position="191"/>
    </location>
</feature>
<keyword evidence="2" id="KW-0812">Transmembrane</keyword>
<protein>
    <submittedName>
        <fullName evidence="3">Protein BatD</fullName>
    </submittedName>
</protein>
<accession>A0ABT6JY24</accession>
<sequence>PALELDVAAGDGAVAAVDDAAQAAFEAGRGDASVGGSARTWRWLAMAFALLWLGTLAWLLHARRMARGARAPGRPDVTGEDMPVGVSATSPRELQRLLQTADLGEVELALLGLASPPASSLDALSRRLDAAAQREALALLQDARWNDGDPARARQALREAFVAGPRWRSVASPDASERLLPPLYPGPRDAH</sequence>
<evidence type="ECO:0000256" key="1">
    <source>
        <dbReference type="SAM" id="MobiDB-lite"/>
    </source>
</evidence>
<organism evidence="3 4">
    <name type="scientific">Luteimonas kalidii</name>
    <dbReference type="NCBI Taxonomy" id="3042025"/>
    <lineage>
        <taxon>Bacteria</taxon>
        <taxon>Pseudomonadati</taxon>
        <taxon>Pseudomonadota</taxon>
        <taxon>Gammaproteobacteria</taxon>
        <taxon>Lysobacterales</taxon>
        <taxon>Lysobacteraceae</taxon>
        <taxon>Luteimonas</taxon>
    </lineage>
</organism>
<keyword evidence="2" id="KW-1133">Transmembrane helix</keyword>
<gene>
    <name evidence="3" type="ORF">QFW81_16950</name>
</gene>